<keyword evidence="2" id="KW-0472">Membrane</keyword>
<feature type="compositionally biased region" description="Polar residues" evidence="1">
    <location>
        <begin position="161"/>
        <end position="171"/>
    </location>
</feature>
<dbReference type="AlphaFoldDB" id="A0A9D2MM52"/>
<dbReference type="Pfam" id="PF13308">
    <property type="entry name" value="YARHG"/>
    <property type="match status" value="1"/>
</dbReference>
<reference evidence="4" key="2">
    <citation type="submission" date="2021-04" db="EMBL/GenBank/DDBJ databases">
        <authorList>
            <person name="Gilroy R."/>
        </authorList>
    </citation>
    <scope>NUCLEOTIDE SEQUENCE</scope>
    <source>
        <strain evidence="4">CHK192-8294</strain>
    </source>
</reference>
<dbReference type="InterPro" id="IPR026870">
    <property type="entry name" value="Zinc_ribbon_dom"/>
</dbReference>
<evidence type="ECO:0000313" key="4">
    <source>
        <dbReference type="EMBL" id="HJB80682.1"/>
    </source>
</evidence>
<gene>
    <name evidence="4" type="ORF">H9712_06835</name>
</gene>
<proteinExistence type="predicted"/>
<dbReference type="EMBL" id="DWXO01000069">
    <property type="protein sequence ID" value="HJB80682.1"/>
    <property type="molecule type" value="Genomic_DNA"/>
</dbReference>
<feature type="region of interest" description="Disordered" evidence="1">
    <location>
        <begin position="128"/>
        <end position="172"/>
    </location>
</feature>
<reference evidence="4" key="1">
    <citation type="journal article" date="2021" name="PeerJ">
        <title>Extensive microbial diversity within the chicken gut microbiome revealed by metagenomics and culture.</title>
        <authorList>
            <person name="Gilroy R."/>
            <person name="Ravi A."/>
            <person name="Getino M."/>
            <person name="Pursley I."/>
            <person name="Horton D.L."/>
            <person name="Alikhan N.F."/>
            <person name="Baker D."/>
            <person name="Gharbi K."/>
            <person name="Hall N."/>
            <person name="Watson M."/>
            <person name="Adriaenssens E.M."/>
            <person name="Foster-Nyarko E."/>
            <person name="Jarju S."/>
            <person name="Secka A."/>
            <person name="Antonio M."/>
            <person name="Oren A."/>
            <person name="Chaudhuri R.R."/>
            <person name="La Ragione R."/>
            <person name="Hildebrand F."/>
            <person name="Pallen M.J."/>
        </authorList>
    </citation>
    <scope>NUCLEOTIDE SEQUENCE</scope>
    <source>
        <strain evidence="4">CHK192-8294</strain>
    </source>
</reference>
<evidence type="ECO:0000313" key="5">
    <source>
        <dbReference type="Proteomes" id="UP000823921"/>
    </source>
</evidence>
<evidence type="ECO:0000259" key="3">
    <source>
        <dbReference type="SMART" id="SM01324"/>
    </source>
</evidence>
<organism evidence="4 5">
    <name type="scientific">Candidatus Flavonifractor intestinigallinarum</name>
    <dbReference type="NCBI Taxonomy" id="2838586"/>
    <lineage>
        <taxon>Bacteria</taxon>
        <taxon>Bacillati</taxon>
        <taxon>Bacillota</taxon>
        <taxon>Clostridia</taxon>
        <taxon>Eubacteriales</taxon>
        <taxon>Oscillospiraceae</taxon>
        <taxon>Flavonifractor</taxon>
    </lineage>
</organism>
<evidence type="ECO:0000256" key="2">
    <source>
        <dbReference type="SAM" id="Phobius"/>
    </source>
</evidence>
<feature type="compositionally biased region" description="Polar residues" evidence="1">
    <location>
        <begin position="128"/>
        <end position="144"/>
    </location>
</feature>
<comment type="caution">
    <text evidence="4">The sequence shown here is derived from an EMBL/GenBank/DDBJ whole genome shotgun (WGS) entry which is preliminary data.</text>
</comment>
<dbReference type="Proteomes" id="UP000823921">
    <property type="component" value="Unassembled WGS sequence"/>
</dbReference>
<dbReference type="Gene3D" id="1.20.58.1690">
    <property type="match status" value="1"/>
</dbReference>
<feature type="region of interest" description="Disordered" evidence="1">
    <location>
        <begin position="20"/>
        <end position="97"/>
    </location>
</feature>
<dbReference type="Pfam" id="PF13240">
    <property type="entry name" value="Zn_Ribbon_1"/>
    <property type="match status" value="1"/>
</dbReference>
<sequence length="357" mass="40151">MFCKYCGTKLADTASFCYKCGKPTGRSNSQPPQAEQPVRQAPVEPPKAPEPPKREEPVRQAPVEPPKAPEPPKREEPVWQDPVEPMESQPEERKPRRSGGYIALVVVLCVLVIGAVVALVMAMTSLKPSSTPEAQATPSPSATLEPQPSESVPPEEDDQSLQTPGQNQSGYPLQLDMDKLLTARIEGITFREAWDQGRLQEWMNLYVNGSSDSGSSYEAYWYDEKLHEWTYYGFTYSQAAAAGWGDIWLELLGNQDGDDPATATEGYLLPTDSRYIDKSELAPFTKEEVILIRNEIYARYGYQFSSQELQDYFNRQSWYVPVEGLNASTFDTSVFNAYEQANLETILAYEREMGWRA</sequence>
<accession>A0A9D2MM52</accession>
<dbReference type="InterPro" id="IPR025582">
    <property type="entry name" value="YARHG_dom"/>
</dbReference>
<feature type="domain" description="YARHG" evidence="3">
    <location>
        <begin position="264"/>
        <end position="351"/>
    </location>
</feature>
<evidence type="ECO:0000256" key="1">
    <source>
        <dbReference type="SAM" id="MobiDB-lite"/>
    </source>
</evidence>
<name>A0A9D2MM52_9FIRM</name>
<feature type="transmembrane region" description="Helical" evidence="2">
    <location>
        <begin position="101"/>
        <end position="123"/>
    </location>
</feature>
<keyword evidence="2" id="KW-0812">Transmembrane</keyword>
<keyword evidence="2" id="KW-1133">Transmembrane helix</keyword>
<dbReference type="InterPro" id="IPR038434">
    <property type="entry name" value="YARHG_sf"/>
</dbReference>
<dbReference type="SMART" id="SM01324">
    <property type="entry name" value="YARHG"/>
    <property type="match status" value="1"/>
</dbReference>
<protein>
    <submittedName>
        <fullName evidence="4">YARHG domain-containing protein</fullName>
    </submittedName>
</protein>